<dbReference type="InterPro" id="IPR004375">
    <property type="entry name" value="NanQ/TabA/YiaL"/>
</dbReference>
<dbReference type="Pfam" id="PF04074">
    <property type="entry name" value="DUF386"/>
    <property type="match status" value="1"/>
</dbReference>
<dbReference type="PANTHER" id="PTHR34986">
    <property type="entry name" value="EVOLVED BETA-GALACTOSIDASE SUBUNIT BETA"/>
    <property type="match status" value="1"/>
</dbReference>
<dbReference type="SUPFAM" id="SSF51197">
    <property type="entry name" value="Clavaminate synthase-like"/>
    <property type="match status" value="1"/>
</dbReference>
<keyword evidence="2" id="KW-1185">Reference proteome</keyword>
<dbReference type="InterPro" id="IPR037012">
    <property type="entry name" value="NanQ/TabA/YiaL_sf"/>
</dbReference>
<gene>
    <name evidence="1" type="primary">ebgC</name>
    <name evidence="1" type="ORF">VMF7928_00055</name>
</gene>
<dbReference type="NCBIfam" id="NF007571">
    <property type="entry name" value="PRK10202.1"/>
    <property type="match status" value="1"/>
</dbReference>
<dbReference type="RefSeq" id="WP_237359475.1">
    <property type="nucleotide sequence ID" value="NZ_CAKLDM010000001.1"/>
</dbReference>
<reference evidence="1" key="1">
    <citation type="submission" date="2021-11" db="EMBL/GenBank/DDBJ databases">
        <authorList>
            <person name="Rodrigo-Torres L."/>
            <person name="Arahal R. D."/>
            <person name="Lucena T."/>
        </authorList>
    </citation>
    <scope>NUCLEOTIDE SEQUENCE</scope>
    <source>
        <strain evidence="1">CECT 7928</strain>
    </source>
</reference>
<evidence type="ECO:0000313" key="2">
    <source>
        <dbReference type="Proteomes" id="UP000838748"/>
    </source>
</evidence>
<dbReference type="PANTHER" id="PTHR34986:SF4">
    <property type="entry name" value="EVOLVED BETA-GALACTOSIDASE SUBUNIT BETA-RELATED"/>
    <property type="match status" value="1"/>
</dbReference>
<dbReference type="EMBL" id="CAKLDM010000001">
    <property type="protein sequence ID" value="CAH0535927.1"/>
    <property type="molecule type" value="Genomic_DNA"/>
</dbReference>
<organism evidence="1 2">
    <name type="scientific">Vibrio marisflavi CECT 7928</name>
    <dbReference type="NCBI Taxonomy" id="634439"/>
    <lineage>
        <taxon>Bacteria</taxon>
        <taxon>Pseudomonadati</taxon>
        <taxon>Pseudomonadota</taxon>
        <taxon>Gammaproteobacteria</taxon>
        <taxon>Vibrionales</taxon>
        <taxon>Vibrionaceae</taxon>
        <taxon>Vibrio</taxon>
    </lineage>
</organism>
<name>A0ABN8DYH7_9VIBR</name>
<protein>
    <submittedName>
        <fullName evidence="1">Evolved beta-galactosidase subunit beta</fullName>
    </submittedName>
</protein>
<accession>A0ABN8DYH7</accession>
<evidence type="ECO:0000313" key="1">
    <source>
        <dbReference type="EMBL" id="CAH0535927.1"/>
    </source>
</evidence>
<dbReference type="Gene3D" id="2.60.120.370">
    <property type="entry name" value="YhcH/YjgK/YiaL"/>
    <property type="match status" value="1"/>
</dbReference>
<proteinExistence type="predicted"/>
<sequence length="150" mass="17308">MYILDSLQQFQTVYRDGKKWNRCIEAIENIGNIKANVMYSIGDSLVYMLTNGDTPPCEDFIGNRRYFDIHYYLEGSETIEFNHKKLLSETRSYSDETDREYLQGSGSQVSLRAGQIAVFDNSKAYRFLASDNVRKVILKVTVEDGCFLNK</sequence>
<comment type="caution">
    <text evidence="1">The sequence shown here is derived from an EMBL/GenBank/DDBJ whole genome shotgun (WGS) entry which is preliminary data.</text>
</comment>
<dbReference type="Proteomes" id="UP000838748">
    <property type="component" value="Unassembled WGS sequence"/>
</dbReference>